<organism evidence="8 9">
    <name type="scientific">Thermothielavioides terrestris (strain ATCC 38088 / NRRL 8126)</name>
    <name type="common">Thielavia terrestris</name>
    <dbReference type="NCBI Taxonomy" id="578455"/>
    <lineage>
        <taxon>Eukaryota</taxon>
        <taxon>Fungi</taxon>
        <taxon>Dikarya</taxon>
        <taxon>Ascomycota</taxon>
        <taxon>Pezizomycotina</taxon>
        <taxon>Sordariomycetes</taxon>
        <taxon>Sordariomycetidae</taxon>
        <taxon>Sordariales</taxon>
        <taxon>Chaetomiaceae</taxon>
        <taxon>Thermothielavioides</taxon>
        <taxon>Thermothielavioides terrestris</taxon>
    </lineage>
</organism>
<gene>
    <name evidence="8" type="ORF">THITE_2055849</name>
</gene>
<dbReference type="GeneID" id="11519564"/>
<proteinExistence type="inferred from homology"/>
<dbReference type="Gene3D" id="1.10.630.10">
    <property type="entry name" value="Cytochrome P450"/>
    <property type="match status" value="1"/>
</dbReference>
<dbReference type="InterPro" id="IPR050121">
    <property type="entry name" value="Cytochrome_P450_monoxygenase"/>
</dbReference>
<keyword evidence="9" id="KW-1185">Reference proteome</keyword>
<dbReference type="PANTHER" id="PTHR24305">
    <property type="entry name" value="CYTOCHROME P450"/>
    <property type="match status" value="1"/>
</dbReference>
<dbReference type="Pfam" id="PF00067">
    <property type="entry name" value="p450"/>
    <property type="match status" value="1"/>
</dbReference>
<keyword evidence="3" id="KW-0349">Heme</keyword>
<keyword evidence="5" id="KW-0560">Oxidoreductase</keyword>
<reference evidence="8 9" key="1">
    <citation type="journal article" date="2011" name="Nat. Biotechnol.">
        <title>Comparative genomic analysis of the thermophilic biomass-degrading fungi Myceliophthora thermophila and Thielavia terrestris.</title>
        <authorList>
            <person name="Berka R.M."/>
            <person name="Grigoriev I.V."/>
            <person name="Otillar R."/>
            <person name="Salamov A."/>
            <person name="Grimwood J."/>
            <person name="Reid I."/>
            <person name="Ishmael N."/>
            <person name="John T."/>
            <person name="Darmond C."/>
            <person name="Moisan M.-C."/>
            <person name="Henrissat B."/>
            <person name="Coutinho P.M."/>
            <person name="Lombard V."/>
            <person name="Natvig D.O."/>
            <person name="Lindquist E."/>
            <person name="Schmutz J."/>
            <person name="Lucas S."/>
            <person name="Harris P."/>
            <person name="Powlowski J."/>
            <person name="Bellemare A."/>
            <person name="Taylor D."/>
            <person name="Butler G."/>
            <person name="de Vries R.P."/>
            <person name="Allijn I.E."/>
            <person name="van den Brink J."/>
            <person name="Ushinsky S."/>
            <person name="Storms R."/>
            <person name="Powell A.J."/>
            <person name="Paulsen I.T."/>
            <person name="Elbourne L.D.H."/>
            <person name="Baker S.E."/>
            <person name="Magnuson J."/>
            <person name="LaBoissiere S."/>
            <person name="Clutterbuck A.J."/>
            <person name="Martinez D."/>
            <person name="Wogulis M."/>
            <person name="de Leon A.L."/>
            <person name="Rey M.W."/>
            <person name="Tsang A."/>
        </authorList>
    </citation>
    <scope>NUCLEOTIDE SEQUENCE [LARGE SCALE GENOMIC DNA]</scope>
    <source>
        <strain evidence="9">ATCC 38088 / NRRL 8126</strain>
    </source>
</reference>
<feature type="non-terminal residue" evidence="8">
    <location>
        <position position="1"/>
    </location>
</feature>
<evidence type="ECO:0000256" key="1">
    <source>
        <dbReference type="ARBA" id="ARBA00001971"/>
    </source>
</evidence>
<keyword evidence="4" id="KW-0479">Metal-binding</keyword>
<dbReference type="STRING" id="578455.G2RCD4"/>
<accession>G2RCD4</accession>
<evidence type="ECO:0000313" key="8">
    <source>
        <dbReference type="EMBL" id="AEO70569.1"/>
    </source>
</evidence>
<sequence length="274" mass="31147">AWIAFIMGTLKVVATFTSLNYVGARWLVRFLFRTVGQRPIMTLRRMTDELVSKRLAMEKGRDDQFEGFLRYREEWTLKKLALEVRRAFSRADDITLNAVAQLPYLNEVIDESLRMYPPAAADLVRIVPPEQKLIAGHYVAGGSFVEVQPWSINHSSDNWIDPWQFNPDRFLHGADAARKEGNILEVSQPFSVGQRTASDGGDLAFAEMRLILARIIFNFDMELGEGAQNWIGRQRTLPLWSRIPLNVHFTPVKHGVPELYDGNVTGPSQSPYIG</sequence>
<comment type="similarity">
    <text evidence="2">Belongs to the cytochrome P450 family.</text>
</comment>
<keyword evidence="7" id="KW-0503">Monooxygenase</keyword>
<dbReference type="EMBL" id="CP003013">
    <property type="protein sequence ID" value="AEO70569.1"/>
    <property type="molecule type" value="Genomic_DNA"/>
</dbReference>
<evidence type="ECO:0000256" key="7">
    <source>
        <dbReference type="ARBA" id="ARBA00023033"/>
    </source>
</evidence>
<keyword evidence="6" id="KW-0408">Iron</keyword>
<name>G2RCD4_THETT</name>
<dbReference type="KEGG" id="ttt:THITE_2055849"/>
<dbReference type="OrthoDB" id="1470350at2759"/>
<dbReference type="GO" id="GO:0005506">
    <property type="term" value="F:iron ion binding"/>
    <property type="evidence" value="ECO:0007669"/>
    <property type="project" value="InterPro"/>
</dbReference>
<evidence type="ECO:0000313" key="9">
    <source>
        <dbReference type="Proteomes" id="UP000008181"/>
    </source>
</evidence>
<protein>
    <recommendedName>
        <fullName evidence="10">Cytochrome P450</fullName>
    </recommendedName>
</protein>
<dbReference type="SUPFAM" id="SSF48264">
    <property type="entry name" value="Cytochrome P450"/>
    <property type="match status" value="1"/>
</dbReference>
<dbReference type="InterPro" id="IPR036396">
    <property type="entry name" value="Cyt_P450_sf"/>
</dbReference>
<evidence type="ECO:0000256" key="3">
    <source>
        <dbReference type="ARBA" id="ARBA00022617"/>
    </source>
</evidence>
<evidence type="ECO:0000256" key="5">
    <source>
        <dbReference type="ARBA" id="ARBA00023002"/>
    </source>
</evidence>
<dbReference type="PRINTS" id="PR00465">
    <property type="entry name" value="EP450IV"/>
</dbReference>
<comment type="cofactor">
    <cofactor evidence="1">
        <name>heme</name>
        <dbReference type="ChEBI" id="CHEBI:30413"/>
    </cofactor>
</comment>
<evidence type="ECO:0000256" key="2">
    <source>
        <dbReference type="ARBA" id="ARBA00010617"/>
    </source>
</evidence>
<dbReference type="InterPro" id="IPR001128">
    <property type="entry name" value="Cyt_P450"/>
</dbReference>
<dbReference type="GO" id="GO:0004497">
    <property type="term" value="F:monooxygenase activity"/>
    <property type="evidence" value="ECO:0007669"/>
    <property type="project" value="UniProtKB-KW"/>
</dbReference>
<dbReference type="InterPro" id="IPR002403">
    <property type="entry name" value="Cyt_P450_E_grp-IV"/>
</dbReference>
<dbReference type="GO" id="GO:0020037">
    <property type="term" value="F:heme binding"/>
    <property type="evidence" value="ECO:0007669"/>
    <property type="project" value="InterPro"/>
</dbReference>
<evidence type="ECO:0000256" key="6">
    <source>
        <dbReference type="ARBA" id="ARBA00023004"/>
    </source>
</evidence>
<dbReference type="Proteomes" id="UP000008181">
    <property type="component" value="Chromosome 5"/>
</dbReference>
<dbReference type="HOGENOM" id="CLU_1017646_0_0_1"/>
<dbReference type="PANTHER" id="PTHR24305:SF29">
    <property type="entry name" value="BENZOATE-PARA-HYDROXYLASE"/>
    <property type="match status" value="1"/>
</dbReference>
<evidence type="ECO:0008006" key="10">
    <source>
        <dbReference type="Google" id="ProtNLM"/>
    </source>
</evidence>
<dbReference type="AlphaFoldDB" id="G2RCD4"/>
<dbReference type="RefSeq" id="XP_003656905.1">
    <property type="nucleotide sequence ID" value="XM_003656857.1"/>
</dbReference>
<dbReference type="eggNOG" id="KOG0156">
    <property type="taxonomic scope" value="Eukaryota"/>
</dbReference>
<evidence type="ECO:0000256" key="4">
    <source>
        <dbReference type="ARBA" id="ARBA00022723"/>
    </source>
</evidence>
<dbReference type="GO" id="GO:0016705">
    <property type="term" value="F:oxidoreductase activity, acting on paired donors, with incorporation or reduction of molecular oxygen"/>
    <property type="evidence" value="ECO:0007669"/>
    <property type="project" value="InterPro"/>
</dbReference>